<dbReference type="PATRIC" id="fig|1125699.3.peg.1297"/>
<proteinExistence type="predicted"/>
<reference evidence="1 2" key="1">
    <citation type="submission" date="2013-04" db="EMBL/GenBank/DDBJ databases">
        <title>The Genome Sequence of Treponema maltophilum ATCC 51939.</title>
        <authorList>
            <consortium name="The Broad Institute Genomics Platform"/>
            <person name="Earl A."/>
            <person name="Ward D."/>
            <person name="Feldgarden M."/>
            <person name="Gevers D."/>
            <person name="Leonetti C."/>
            <person name="Blanton J.M."/>
            <person name="Dewhirst F.E."/>
            <person name="Izard J."/>
            <person name="Walker B."/>
            <person name="Young S."/>
            <person name="Zeng Q."/>
            <person name="Gargeya S."/>
            <person name="Fitzgerald M."/>
            <person name="Haas B."/>
            <person name="Abouelleil A."/>
            <person name="Allen A.W."/>
            <person name="Alvarado L."/>
            <person name="Arachchi H.M."/>
            <person name="Berlin A.M."/>
            <person name="Chapman S.B."/>
            <person name="Gainer-Dewar J."/>
            <person name="Goldberg J."/>
            <person name="Griggs A."/>
            <person name="Gujja S."/>
            <person name="Hansen M."/>
            <person name="Howarth C."/>
            <person name="Imamovic A."/>
            <person name="Ireland A."/>
            <person name="Larimer J."/>
            <person name="McCowan C."/>
            <person name="Murphy C."/>
            <person name="Pearson M."/>
            <person name="Poon T.W."/>
            <person name="Priest M."/>
            <person name="Roberts A."/>
            <person name="Saif S."/>
            <person name="Shea T."/>
            <person name="Sisk P."/>
            <person name="Sykes S."/>
            <person name="Wortman J."/>
            <person name="Nusbaum C."/>
            <person name="Birren B."/>
        </authorList>
    </citation>
    <scope>NUCLEOTIDE SEQUENCE [LARGE SCALE GENOMIC DNA]</scope>
    <source>
        <strain evidence="1 2">ATCC 51939</strain>
    </source>
</reference>
<dbReference type="STRING" id="1125699.HMPREF9194_01280"/>
<dbReference type="eggNOG" id="ENOG50348TB">
    <property type="taxonomic scope" value="Bacteria"/>
</dbReference>
<evidence type="ECO:0008006" key="3">
    <source>
        <dbReference type="Google" id="ProtNLM"/>
    </source>
</evidence>
<dbReference type="EMBL" id="ATFF01000006">
    <property type="protein sequence ID" value="EPF30953.1"/>
    <property type="molecule type" value="Genomic_DNA"/>
</dbReference>
<comment type="caution">
    <text evidence="1">The sequence shown here is derived from an EMBL/GenBank/DDBJ whole genome shotgun (WGS) entry which is preliminary data.</text>
</comment>
<dbReference type="AlphaFoldDB" id="S3JY73"/>
<dbReference type="InterPro" id="IPR038636">
    <property type="entry name" value="Wzi_sf"/>
</dbReference>
<name>S3JY73_TREMA</name>
<organism evidence="1 2">
    <name type="scientific">Treponema maltophilum ATCC 51939</name>
    <dbReference type="NCBI Taxonomy" id="1125699"/>
    <lineage>
        <taxon>Bacteria</taxon>
        <taxon>Pseudomonadati</taxon>
        <taxon>Spirochaetota</taxon>
        <taxon>Spirochaetia</taxon>
        <taxon>Spirochaetales</taxon>
        <taxon>Treponemataceae</taxon>
        <taxon>Treponema</taxon>
    </lineage>
</organism>
<dbReference type="RefSeq" id="WP_016525564.1">
    <property type="nucleotide sequence ID" value="NZ_KE332518.1"/>
</dbReference>
<dbReference type="Proteomes" id="UP000014541">
    <property type="component" value="Unassembled WGS sequence"/>
</dbReference>
<evidence type="ECO:0000313" key="1">
    <source>
        <dbReference type="EMBL" id="EPF30953.1"/>
    </source>
</evidence>
<dbReference type="OrthoDB" id="366890at2"/>
<evidence type="ECO:0000313" key="2">
    <source>
        <dbReference type="Proteomes" id="UP000014541"/>
    </source>
</evidence>
<accession>S3JY73</accession>
<protein>
    <recommendedName>
        <fullName evidence="3">Capsule assembly Wzi family protein</fullName>
    </recommendedName>
</protein>
<dbReference type="HOGENOM" id="CLU_032724_0_0_12"/>
<gene>
    <name evidence="1" type="ORF">HMPREF9194_01280</name>
</gene>
<dbReference type="Gene3D" id="2.40.160.130">
    <property type="entry name" value="Capsule assembly protein Wzi"/>
    <property type="match status" value="1"/>
</dbReference>
<keyword evidence="2" id="KW-1185">Reference proteome</keyword>
<sequence length="597" mass="67443">MYELKRKIAGVLCICFFPVFIHAQIRFEDYVQKVKEAAFNNEPFADSLSGLQYIVPSGHWIYQALYALSLEDGTVPAANQSPLTAGELERYFRDIDYDNLSPYGKKLYESAQKWFTSVRIPEKKIPLNLSVSPSLSLALFYRNRDASVSYPEFDYRDIPPLLNFPLSLTAQNYAHAVYDLSMSQRMDAANSAHRFINIPLDKKLTGESEDDMDGTGSKYSYLSLGYPAAEGSFWNFKIGRGGINIGKTQTPSIILSDSMETATYAQFTLFGPNIKFSTNIMQLAVSKYLYFHALDFRLFKRLKITAIEGVMVNAPLELTYLNPVEFIHGLEPWGAYKDYNKDLGNHNDLHGGDSRVGSLFALAAELNPWKYGRLYVLFQMNEFQLPGERKSVPNSLGLQGGLDVQIPSQNGYWIANLEGLWTSPYMYRLKNKNWSFCMNRRGFYGSGQFQWTGTPFGPDSIMGQITAGFTVPAKWECKGFYRFLVQGELHNATAASDSGFWKKFPGRDQDGNPDNNTEKAIAMASVKTPSGIPQYTHRIGIEGFYTPANLLLKFKGYTGLSWIINQNNTYKPQPQFAYEAAVSCEWFILGGRKTLLQ</sequence>